<dbReference type="EMBL" id="GG693888">
    <property type="protein sequence ID" value="EES51554.1"/>
    <property type="molecule type" value="Genomic_DNA"/>
</dbReference>
<name>C6I0V4_9BACT</name>
<sequence>MEKPSEGMRGGLLYKPLLLGSLWGGGAVFLPAPAWAYLPRYVHVTLGLPWFAYLFFLLGILIPVFLYLGISWYFKKELEKPGHGKEMRPIGGPSSRSEHPDDEGEE</sequence>
<keyword evidence="4" id="KW-1185">Reference proteome</keyword>
<evidence type="ECO:0000313" key="3">
    <source>
        <dbReference type="EMBL" id="EES51554.1"/>
    </source>
</evidence>
<evidence type="ECO:0000256" key="2">
    <source>
        <dbReference type="SAM" id="Phobius"/>
    </source>
</evidence>
<proteinExistence type="predicted"/>
<evidence type="ECO:0000313" key="4">
    <source>
        <dbReference type="Proteomes" id="UP000009374"/>
    </source>
</evidence>
<protein>
    <submittedName>
        <fullName evidence="3">Uncharacterized protein</fullName>
    </submittedName>
</protein>
<keyword evidence="2" id="KW-0812">Transmembrane</keyword>
<keyword evidence="2" id="KW-0472">Membrane</keyword>
<dbReference type="Proteomes" id="UP000009374">
    <property type="component" value="Unassembled WGS sequence"/>
</dbReference>
<reference evidence="3 4" key="1">
    <citation type="journal article" date="2009" name="Appl. Environ. Microbiol.">
        <title>Community genomic and proteomic analyses of chemoautotrophic iron-oxidizing "Leptospirillum rubarum" (Group II) and "Leptospirillum ferrodiazotrophum" (Group III) bacteria in acid mine drainage biofilms.</title>
        <authorList>
            <person name="Goltsman D.S."/>
            <person name="Denef V.J."/>
            <person name="Singer S.W."/>
            <person name="VerBerkmoes N.C."/>
            <person name="Lefsrud M."/>
            <person name="Mueller R.S."/>
            <person name="Dick G.J."/>
            <person name="Sun C.L."/>
            <person name="Wheeler K.E."/>
            <person name="Zemla A."/>
            <person name="Baker B.J."/>
            <person name="Hauser L."/>
            <person name="Land M."/>
            <person name="Shah M.B."/>
            <person name="Thelen M.P."/>
            <person name="Hettich R.L."/>
            <person name="Banfield J.F."/>
        </authorList>
    </citation>
    <scope>NUCLEOTIDE SEQUENCE [LARGE SCALE GENOMIC DNA]</scope>
</reference>
<feature type="region of interest" description="Disordered" evidence="1">
    <location>
        <begin position="80"/>
        <end position="106"/>
    </location>
</feature>
<feature type="transmembrane region" description="Helical" evidence="2">
    <location>
        <begin position="12"/>
        <end position="38"/>
    </location>
</feature>
<keyword evidence="2" id="KW-1133">Transmembrane helix</keyword>
<evidence type="ECO:0000256" key="1">
    <source>
        <dbReference type="SAM" id="MobiDB-lite"/>
    </source>
</evidence>
<dbReference type="AlphaFoldDB" id="C6I0V4"/>
<gene>
    <name evidence="3" type="ORF">UBAL3_95950053</name>
</gene>
<accession>C6I0V4</accession>
<organism evidence="3 4">
    <name type="scientific">Leptospirillum ferrodiazotrophum</name>
    <dbReference type="NCBI Taxonomy" id="412449"/>
    <lineage>
        <taxon>Bacteria</taxon>
        <taxon>Pseudomonadati</taxon>
        <taxon>Nitrospirota</taxon>
        <taxon>Nitrospiria</taxon>
        <taxon>Nitrospirales</taxon>
        <taxon>Nitrospiraceae</taxon>
        <taxon>Leptospirillum</taxon>
    </lineage>
</organism>
<feature type="transmembrane region" description="Helical" evidence="2">
    <location>
        <begin position="50"/>
        <end position="74"/>
    </location>
</feature>